<comment type="caution">
    <text evidence="1">The sequence shown here is derived from an EMBL/GenBank/DDBJ whole genome shotgun (WGS) entry which is preliminary data.</text>
</comment>
<reference evidence="1" key="1">
    <citation type="journal article" date="2014" name="Front. Microbiol.">
        <title>High frequency of phylogenetically diverse reductive dehalogenase-homologous genes in deep subseafloor sedimentary metagenomes.</title>
        <authorList>
            <person name="Kawai M."/>
            <person name="Futagami T."/>
            <person name="Toyoda A."/>
            <person name="Takaki Y."/>
            <person name="Nishi S."/>
            <person name="Hori S."/>
            <person name="Arai W."/>
            <person name="Tsubouchi T."/>
            <person name="Morono Y."/>
            <person name="Uchiyama I."/>
            <person name="Ito T."/>
            <person name="Fujiyama A."/>
            <person name="Inagaki F."/>
            <person name="Takami H."/>
        </authorList>
    </citation>
    <scope>NUCLEOTIDE SEQUENCE</scope>
    <source>
        <strain evidence="1">Expedition CK06-06</strain>
    </source>
</reference>
<accession>X0UJ31</accession>
<dbReference type="EMBL" id="BARS01025586">
    <property type="protein sequence ID" value="GAG05799.1"/>
    <property type="molecule type" value="Genomic_DNA"/>
</dbReference>
<organism evidence="1">
    <name type="scientific">marine sediment metagenome</name>
    <dbReference type="NCBI Taxonomy" id="412755"/>
    <lineage>
        <taxon>unclassified sequences</taxon>
        <taxon>metagenomes</taxon>
        <taxon>ecological metagenomes</taxon>
    </lineage>
</organism>
<protein>
    <submittedName>
        <fullName evidence="1">Uncharacterized protein</fullName>
    </submittedName>
</protein>
<name>X0UJ31_9ZZZZ</name>
<evidence type="ECO:0000313" key="1">
    <source>
        <dbReference type="EMBL" id="GAG05799.1"/>
    </source>
</evidence>
<gene>
    <name evidence="1" type="ORF">S01H1_40404</name>
</gene>
<proteinExistence type="predicted"/>
<dbReference type="AlphaFoldDB" id="X0UJ31"/>
<feature type="non-terminal residue" evidence="1">
    <location>
        <position position="1"/>
    </location>
</feature>
<sequence>TNTITVAATAGLAANDWVEVRDNGCANLVDGHWRVPRYAGVLRDSVDMRMTLADTAGVMATGEVVTVGAILEEHLNFPDDATDDMILVNELSVWNPNGGVEIKTRTHSAVNVNLPDMV</sequence>